<dbReference type="GO" id="GO:0006303">
    <property type="term" value="P:double-strand break repair via nonhomologous end joining"/>
    <property type="evidence" value="ECO:0007669"/>
    <property type="project" value="TreeGrafter"/>
</dbReference>
<dbReference type="GO" id="GO:0015074">
    <property type="term" value="P:DNA integration"/>
    <property type="evidence" value="ECO:0007669"/>
    <property type="project" value="TreeGrafter"/>
</dbReference>
<dbReference type="AlphaFoldDB" id="A0A2G9TTK8"/>
<organism evidence="1 2">
    <name type="scientific">Teladorsagia circumcincta</name>
    <name type="common">Brown stomach worm</name>
    <name type="synonym">Ostertagia circumcincta</name>
    <dbReference type="NCBI Taxonomy" id="45464"/>
    <lineage>
        <taxon>Eukaryota</taxon>
        <taxon>Metazoa</taxon>
        <taxon>Ecdysozoa</taxon>
        <taxon>Nematoda</taxon>
        <taxon>Chromadorea</taxon>
        <taxon>Rhabditida</taxon>
        <taxon>Rhabditina</taxon>
        <taxon>Rhabditomorpha</taxon>
        <taxon>Strongyloidea</taxon>
        <taxon>Trichostrongylidae</taxon>
        <taxon>Teladorsagia</taxon>
    </lineage>
</organism>
<dbReference type="GO" id="GO:0003690">
    <property type="term" value="F:double-stranded DNA binding"/>
    <property type="evidence" value="ECO:0007669"/>
    <property type="project" value="TreeGrafter"/>
</dbReference>
<dbReference type="InterPro" id="IPR052709">
    <property type="entry name" value="Transposase-MT_Hybrid"/>
</dbReference>
<proteinExistence type="predicted"/>
<evidence type="ECO:0000313" key="1">
    <source>
        <dbReference type="EMBL" id="PIO60600.1"/>
    </source>
</evidence>
<dbReference type="GO" id="GO:0044547">
    <property type="term" value="F:DNA topoisomerase binding"/>
    <property type="evidence" value="ECO:0007669"/>
    <property type="project" value="TreeGrafter"/>
</dbReference>
<gene>
    <name evidence="1" type="ORF">TELCIR_17900</name>
</gene>
<protein>
    <submittedName>
        <fullName evidence="1">Uncharacterized protein</fullName>
    </submittedName>
</protein>
<name>A0A2G9TTK8_TELCI</name>
<accession>A0A2G9TTK8</accession>
<dbReference type="GO" id="GO:0000014">
    <property type="term" value="F:single-stranded DNA endodeoxyribonuclease activity"/>
    <property type="evidence" value="ECO:0007669"/>
    <property type="project" value="TreeGrafter"/>
</dbReference>
<sequence length="170" mass="19618">MERVSVCDSLLKRNKNEPFLKRMVTGDEKWIMYNNVEREQSWSHPGEPPQTTLKAKIQLRKITCAVLLMSDLPSYKGAVSPSLMSTSEESIHTSNYPTNRERRQQYTQSEIDELNSYPEDTFTRVLYNSHSSIISDLIVGFLKFSKCQNTNTEVNGKYSSGVDDFHEAYY</sequence>
<dbReference type="GO" id="GO:0000793">
    <property type="term" value="C:condensed chromosome"/>
    <property type="evidence" value="ECO:0007669"/>
    <property type="project" value="TreeGrafter"/>
</dbReference>
<dbReference type="GO" id="GO:0035861">
    <property type="term" value="C:site of double-strand break"/>
    <property type="evidence" value="ECO:0007669"/>
    <property type="project" value="TreeGrafter"/>
</dbReference>
<dbReference type="PANTHER" id="PTHR46060">
    <property type="entry name" value="MARINER MOS1 TRANSPOSASE-LIKE PROTEIN"/>
    <property type="match status" value="1"/>
</dbReference>
<dbReference type="GO" id="GO:0005634">
    <property type="term" value="C:nucleus"/>
    <property type="evidence" value="ECO:0007669"/>
    <property type="project" value="TreeGrafter"/>
</dbReference>
<dbReference type="GO" id="GO:0044774">
    <property type="term" value="P:mitotic DNA integrity checkpoint signaling"/>
    <property type="evidence" value="ECO:0007669"/>
    <property type="project" value="TreeGrafter"/>
</dbReference>
<dbReference type="GO" id="GO:0003697">
    <property type="term" value="F:single-stranded DNA binding"/>
    <property type="evidence" value="ECO:0007669"/>
    <property type="project" value="TreeGrafter"/>
</dbReference>
<dbReference type="Gene3D" id="3.30.420.10">
    <property type="entry name" value="Ribonuclease H-like superfamily/Ribonuclease H"/>
    <property type="match status" value="1"/>
</dbReference>
<dbReference type="GO" id="GO:0031297">
    <property type="term" value="P:replication fork processing"/>
    <property type="evidence" value="ECO:0007669"/>
    <property type="project" value="TreeGrafter"/>
</dbReference>
<dbReference type="OrthoDB" id="5877636at2759"/>
<dbReference type="Proteomes" id="UP000230423">
    <property type="component" value="Unassembled WGS sequence"/>
</dbReference>
<dbReference type="InterPro" id="IPR036397">
    <property type="entry name" value="RNaseH_sf"/>
</dbReference>
<keyword evidence="2" id="KW-1185">Reference proteome</keyword>
<dbReference type="GO" id="GO:0046975">
    <property type="term" value="F:histone H3K36 methyltransferase activity"/>
    <property type="evidence" value="ECO:0007669"/>
    <property type="project" value="TreeGrafter"/>
</dbReference>
<dbReference type="PANTHER" id="PTHR46060:SF2">
    <property type="entry name" value="HISTONE-LYSINE N-METHYLTRANSFERASE SETMAR"/>
    <property type="match status" value="1"/>
</dbReference>
<dbReference type="EMBL" id="KZ355129">
    <property type="protein sequence ID" value="PIO60600.1"/>
    <property type="molecule type" value="Genomic_DNA"/>
</dbReference>
<dbReference type="GO" id="GO:0042800">
    <property type="term" value="F:histone H3K4 methyltransferase activity"/>
    <property type="evidence" value="ECO:0007669"/>
    <property type="project" value="TreeGrafter"/>
</dbReference>
<dbReference type="GO" id="GO:0000729">
    <property type="term" value="P:DNA double-strand break processing"/>
    <property type="evidence" value="ECO:0007669"/>
    <property type="project" value="TreeGrafter"/>
</dbReference>
<reference evidence="1 2" key="1">
    <citation type="submission" date="2015-09" db="EMBL/GenBank/DDBJ databases">
        <title>Draft genome of the parasitic nematode Teladorsagia circumcincta isolate WARC Sus (inbred).</title>
        <authorList>
            <person name="Mitreva M."/>
        </authorList>
    </citation>
    <scope>NUCLEOTIDE SEQUENCE [LARGE SCALE GENOMIC DNA]</scope>
    <source>
        <strain evidence="1 2">S</strain>
    </source>
</reference>
<evidence type="ECO:0000313" key="2">
    <source>
        <dbReference type="Proteomes" id="UP000230423"/>
    </source>
</evidence>